<dbReference type="HOGENOM" id="CLU_1467350_0_0_12"/>
<dbReference type="EMBL" id="CP002116">
    <property type="protein sequence ID" value="ADK80716.1"/>
    <property type="molecule type" value="Genomic_DNA"/>
</dbReference>
<protein>
    <submittedName>
        <fullName evidence="2">Uncharacterized protein</fullName>
    </submittedName>
</protein>
<sequence length="184" mass="21000">MLVTAVALSVAINIILMAFAYIRLSKEIGRRRKSDSLLREIREEAEEIVREINQVTDRNVGLIEDSIRRLTEKLSDADKRITLLGKAAENKEKERITYSHLRHPLPEVQNPLPDFDQMRGDQKEIPAKQKQETLPPLRERVLEMSRNGFSSQVIAQKTGATVGEVELMINLSGGREEVEHGNRY</sequence>
<dbReference type="OrthoDB" id="371297at2"/>
<proteinExistence type="predicted"/>
<name>E1R5V1_SEDSS</name>
<keyword evidence="1" id="KW-0472">Membrane</keyword>
<dbReference type="RefSeq" id="WP_013254180.1">
    <property type="nucleotide sequence ID" value="NC_014364.1"/>
</dbReference>
<keyword evidence="1" id="KW-1133">Transmembrane helix</keyword>
<reference evidence="2 3" key="1">
    <citation type="journal article" date="2010" name="Stand. Genomic Sci.">
        <title>Complete genome sequence of Spirochaeta smaragdinae type strain (SEBR 4228).</title>
        <authorList>
            <person name="Mavromatis K."/>
            <person name="Yasawong M."/>
            <person name="Chertkov O."/>
            <person name="Lapidus A."/>
            <person name="Lucas S."/>
            <person name="Nolan M."/>
            <person name="Del Rio T.G."/>
            <person name="Tice H."/>
            <person name="Cheng J.F."/>
            <person name="Pitluck S."/>
            <person name="Liolios K."/>
            <person name="Ivanova N."/>
            <person name="Tapia R."/>
            <person name="Han C."/>
            <person name="Bruce D."/>
            <person name="Goodwin L."/>
            <person name="Pati A."/>
            <person name="Chen A."/>
            <person name="Palaniappan K."/>
            <person name="Land M."/>
            <person name="Hauser L."/>
            <person name="Chang Y.J."/>
            <person name="Jeffries C.D."/>
            <person name="Detter J.C."/>
            <person name="Rohde M."/>
            <person name="Brambilla E."/>
            <person name="Spring S."/>
            <person name="Goker M."/>
            <person name="Sikorski J."/>
            <person name="Woyke T."/>
            <person name="Bristow J."/>
            <person name="Eisen J.A."/>
            <person name="Markowitz V."/>
            <person name="Hugenholtz P."/>
            <person name="Klenk H.P."/>
            <person name="Kyrpides N.C."/>
        </authorList>
    </citation>
    <scope>NUCLEOTIDE SEQUENCE [LARGE SCALE GENOMIC DNA]</scope>
    <source>
        <strain evidence="3">DSM 11293 / JCM 15392 / SEBR 4228</strain>
    </source>
</reference>
<evidence type="ECO:0000313" key="2">
    <source>
        <dbReference type="EMBL" id="ADK80716.1"/>
    </source>
</evidence>
<gene>
    <name evidence="2" type="ordered locus">Spirs_1589</name>
</gene>
<accession>E1R5V1</accession>
<keyword evidence="3" id="KW-1185">Reference proteome</keyword>
<dbReference type="eggNOG" id="ENOG502ZFP6">
    <property type="taxonomic scope" value="Bacteria"/>
</dbReference>
<dbReference type="STRING" id="573413.Spirs_1589"/>
<evidence type="ECO:0000256" key="1">
    <source>
        <dbReference type="SAM" id="Phobius"/>
    </source>
</evidence>
<organism evidence="2 3">
    <name type="scientific">Sediminispirochaeta smaragdinae (strain DSM 11293 / JCM 15392 / SEBR 4228)</name>
    <name type="common">Spirochaeta smaragdinae</name>
    <dbReference type="NCBI Taxonomy" id="573413"/>
    <lineage>
        <taxon>Bacteria</taxon>
        <taxon>Pseudomonadati</taxon>
        <taxon>Spirochaetota</taxon>
        <taxon>Spirochaetia</taxon>
        <taxon>Spirochaetales</taxon>
        <taxon>Spirochaetaceae</taxon>
        <taxon>Sediminispirochaeta</taxon>
    </lineage>
</organism>
<dbReference type="AlphaFoldDB" id="E1R5V1"/>
<dbReference type="Proteomes" id="UP000002318">
    <property type="component" value="Chromosome"/>
</dbReference>
<feature type="transmembrane region" description="Helical" evidence="1">
    <location>
        <begin position="6"/>
        <end position="24"/>
    </location>
</feature>
<dbReference type="KEGG" id="ssm:Spirs_1589"/>
<evidence type="ECO:0000313" key="3">
    <source>
        <dbReference type="Proteomes" id="UP000002318"/>
    </source>
</evidence>
<keyword evidence="1" id="KW-0812">Transmembrane</keyword>